<dbReference type="EMBL" id="BKCJ011144339">
    <property type="protein sequence ID" value="GFC93609.1"/>
    <property type="molecule type" value="Genomic_DNA"/>
</dbReference>
<feature type="compositionally biased region" description="Acidic residues" evidence="1">
    <location>
        <begin position="121"/>
        <end position="137"/>
    </location>
</feature>
<feature type="non-terminal residue" evidence="2">
    <location>
        <position position="1"/>
    </location>
</feature>
<evidence type="ECO:0000313" key="2">
    <source>
        <dbReference type="EMBL" id="GFC93609.1"/>
    </source>
</evidence>
<dbReference type="AlphaFoldDB" id="A0A699S7S3"/>
<name>A0A699S7S3_TANCI</name>
<organism evidence="2">
    <name type="scientific">Tanacetum cinerariifolium</name>
    <name type="common">Dalmatian daisy</name>
    <name type="synonym">Chrysanthemum cinerariifolium</name>
    <dbReference type="NCBI Taxonomy" id="118510"/>
    <lineage>
        <taxon>Eukaryota</taxon>
        <taxon>Viridiplantae</taxon>
        <taxon>Streptophyta</taxon>
        <taxon>Embryophyta</taxon>
        <taxon>Tracheophyta</taxon>
        <taxon>Spermatophyta</taxon>
        <taxon>Magnoliopsida</taxon>
        <taxon>eudicotyledons</taxon>
        <taxon>Gunneridae</taxon>
        <taxon>Pentapetalae</taxon>
        <taxon>asterids</taxon>
        <taxon>campanulids</taxon>
        <taxon>Asterales</taxon>
        <taxon>Asteraceae</taxon>
        <taxon>Asteroideae</taxon>
        <taxon>Anthemideae</taxon>
        <taxon>Anthemidinae</taxon>
        <taxon>Tanacetum</taxon>
    </lineage>
</organism>
<feature type="non-terminal residue" evidence="2">
    <location>
        <position position="137"/>
    </location>
</feature>
<gene>
    <name evidence="2" type="ORF">Tci_865579</name>
</gene>
<accession>A0A699S7S3</accession>
<reference evidence="2" key="1">
    <citation type="journal article" date="2019" name="Sci. Rep.">
        <title>Draft genome of Tanacetum cinerariifolium, the natural source of mosquito coil.</title>
        <authorList>
            <person name="Yamashiro T."/>
            <person name="Shiraishi A."/>
            <person name="Satake H."/>
            <person name="Nakayama K."/>
        </authorList>
    </citation>
    <scope>NUCLEOTIDE SEQUENCE</scope>
</reference>
<evidence type="ECO:0000256" key="1">
    <source>
        <dbReference type="SAM" id="MobiDB-lite"/>
    </source>
</evidence>
<comment type="caution">
    <text evidence="2">The sequence shown here is derived from an EMBL/GenBank/DDBJ whole genome shotgun (WGS) entry which is preliminary data.</text>
</comment>
<protein>
    <submittedName>
        <fullName evidence="2">Uncharacterized protein</fullName>
    </submittedName>
</protein>
<sequence length="137" mass="15774">KAKAKAKASSDSSEIDTKSIKLLISKLEKKVKKQEYDEDSVPKKFNKKLSKKVEKEVTDEESLPKKDLRVLQEIPVLRLLKQEENPEVKAKVNVKMRMILSKEDDRKKKLRKGKLKKDVSDSELETDVVDYSSDEAD</sequence>
<feature type="region of interest" description="Disordered" evidence="1">
    <location>
        <begin position="105"/>
        <end position="137"/>
    </location>
</feature>
<proteinExistence type="predicted"/>